<keyword evidence="2" id="KW-0732">Signal</keyword>
<name>A0AAD9K1W1_9ANNE</name>
<feature type="domain" description="VWFA" evidence="8">
    <location>
        <begin position="536"/>
        <end position="716"/>
    </location>
</feature>
<evidence type="ECO:0000256" key="6">
    <source>
        <dbReference type="PROSITE-ProRule" id="PRU00076"/>
    </source>
</evidence>
<dbReference type="PANTHER" id="PTHR24020:SF84">
    <property type="entry name" value="VWFA DOMAIN-CONTAINING PROTEIN"/>
    <property type="match status" value="1"/>
</dbReference>
<dbReference type="CDD" id="cd01450">
    <property type="entry name" value="vWFA_subfamily_ECM"/>
    <property type="match status" value="1"/>
</dbReference>
<dbReference type="PANTHER" id="PTHR24020">
    <property type="entry name" value="COLLAGEN ALPHA"/>
    <property type="match status" value="1"/>
</dbReference>
<dbReference type="SMART" id="SM00327">
    <property type="entry name" value="VWA"/>
    <property type="match status" value="5"/>
</dbReference>
<dbReference type="PROSITE" id="PS00010">
    <property type="entry name" value="ASX_HYDROXYL"/>
    <property type="match status" value="1"/>
</dbReference>
<dbReference type="Gene3D" id="3.40.50.410">
    <property type="entry name" value="von Willebrand factor, type A domain"/>
    <property type="match status" value="14"/>
</dbReference>
<dbReference type="Pfam" id="PF00092">
    <property type="entry name" value="VWA"/>
    <property type="match status" value="13"/>
</dbReference>
<dbReference type="InterPro" id="IPR000742">
    <property type="entry name" value="EGF"/>
</dbReference>
<keyword evidence="3" id="KW-0677">Repeat</keyword>
<dbReference type="FunFam" id="2.10.25.10:FF:000004">
    <property type="entry name" value="Neurogenic locus notch 1"/>
    <property type="match status" value="1"/>
</dbReference>
<evidence type="ECO:0000313" key="10">
    <source>
        <dbReference type="Proteomes" id="UP001208570"/>
    </source>
</evidence>
<sequence>MDSMWVLLGMVFNNNGDRPNVNDILILMTDGEPTTEIQELPIRAKSVKDAGIRVIGIGISKAVHEGLMRSLVSTPDTKNYFKVTNFKELDDILQRACITKADIVLVIDHSGSINHVDPGNWGRIQQFIDQFIKNLTIGQDAFHVGVVGYGNVGHLEFGLASYYKSAPMRQAVKRIPYRGGGTNITVSSPSTKNYFKVTNFKELDDILHRLLRDVVKNCNTPSVTPAKVISLTPTPAPTGTCITKADIVLVIDHSGSINHADPGNWARIQQFIDQFIKNLTIGQDAFHVAVVGYETKVYKNNGDRPNVPDILILMTDGQPTIEIQQLPDRVNQVKRDGIRIIGIGVSKAVDEALMRRTVSAPDTKNYFKVTNFKELDDILHRACISKADIVLVIDHSGSINHVDPGNWDRIRQFIDLFIKNLTIGQDAYHVAVVGYGGLWMAERKVFKNNGDRPNVPDLLILMTDGEPTIEIKQLPDRVNQVKKDGIRIIGIGVSKGVDEALMKRTVSPPDTKNYFKVTNFKELDDILHRGCISKADIVLVIDHSGSINHVDPGNWGRIQQFIDKFIKNLTIGQDAYHVAVVGYGNVGHLEFGLASYYNSAAMRQAVKRIPYRGGGTNITGALWMAETMVFKNNGDRPNIPDILILMTDGQPTIAINQLPDQVGRVKTDGIRIIGIGVSKAVDEALMRRTVSAPSTKNYFKADIVLVIDHSGSINHIDPGNWARIQQFIDLFIKNLTIGQDAYHVAVVGYGGLWMAETKVYKNKGDRPNVPDILILMTDGQPTIEIQQLPDRVNQVKKDGIRIIGIGVSKDVDEALMRRSVSAPDTTNYFKADIVLAIDHSGSINHLDPGNWGRVQQFMDQFIDGLTIGQDGFHVAVVGYETKVFKNNGDRPNVPDILILMTDGQPTIQIQQLPDRVDMVKNEGIRIIGIGVSKGVDEALMRRTVTAPYTTNYFKVTNFQELDDIIHRLLRDIIKKCVTVPGPGPVPAVTPAPSGGAVTVCSSVADMVLVIDHSGSINFDHPLNWARVLLFIQNLVNASVIGKDDTHVAVVGYGSIGVANFDIVRKFVSNLAMDLDVDGGVVRIGLMTFSDQAQSIFYLNTFRAVMAIPYTRGTTNTGKALSFLKSQMFTSNKGDRSNVDNVAVVITDGGSNDKNKTLIEAHKMFQPAAGDRPGVSNIAIIITDGHSNNETATWLEAKLTRGSNVTLIGVGIGKHVRQRELEGIASYPVKGNVLYVANFMALNQSVDRLLNTICNSINECASLPCKTDGSCVDLRNGYQCQCLAGTTGRVCNRGWSCVV</sequence>
<comment type="caution">
    <text evidence="9">The sequence shown here is derived from an EMBL/GenBank/DDBJ whole genome shotgun (WGS) entry which is preliminary data.</text>
</comment>
<organism evidence="9 10">
    <name type="scientific">Paralvinella palmiformis</name>
    <dbReference type="NCBI Taxonomy" id="53620"/>
    <lineage>
        <taxon>Eukaryota</taxon>
        <taxon>Metazoa</taxon>
        <taxon>Spiralia</taxon>
        <taxon>Lophotrochozoa</taxon>
        <taxon>Annelida</taxon>
        <taxon>Polychaeta</taxon>
        <taxon>Sedentaria</taxon>
        <taxon>Canalipalpata</taxon>
        <taxon>Terebellida</taxon>
        <taxon>Terebelliformia</taxon>
        <taxon>Alvinellidae</taxon>
        <taxon>Paralvinella</taxon>
    </lineage>
</organism>
<dbReference type="InterPro" id="IPR002035">
    <property type="entry name" value="VWF_A"/>
</dbReference>
<evidence type="ECO:0000256" key="4">
    <source>
        <dbReference type="ARBA" id="ARBA00023157"/>
    </source>
</evidence>
<evidence type="ECO:0000259" key="7">
    <source>
        <dbReference type="PROSITE" id="PS50026"/>
    </source>
</evidence>
<keyword evidence="1 6" id="KW-0245">EGF-like domain</keyword>
<gene>
    <name evidence="9" type="ORF">LSH36_99g06006</name>
</gene>
<dbReference type="InterPro" id="IPR000152">
    <property type="entry name" value="EGF-type_Asp/Asn_hydroxyl_site"/>
</dbReference>
<evidence type="ECO:0000256" key="2">
    <source>
        <dbReference type="ARBA" id="ARBA00022729"/>
    </source>
</evidence>
<dbReference type="PRINTS" id="PR00453">
    <property type="entry name" value="VWFADOMAIN"/>
</dbReference>
<feature type="domain" description="VWFA" evidence="8">
    <location>
        <begin position="437"/>
        <end position="530"/>
    </location>
</feature>
<dbReference type="Pfam" id="PF00008">
    <property type="entry name" value="EGF"/>
    <property type="match status" value="1"/>
</dbReference>
<feature type="domain" description="VWFA" evidence="8">
    <location>
        <begin position="388"/>
        <end position="436"/>
    </location>
</feature>
<dbReference type="InterPro" id="IPR050525">
    <property type="entry name" value="ECM_Assembly_Org"/>
</dbReference>
<accession>A0AAD9K1W1</accession>
<keyword evidence="4 6" id="KW-1015">Disulfide bond</keyword>
<protein>
    <submittedName>
        <fullName evidence="9">Uncharacterized protein</fullName>
    </submittedName>
</protein>
<feature type="domain" description="VWFA" evidence="8">
    <location>
        <begin position="710"/>
        <end position="968"/>
    </location>
</feature>
<dbReference type="CDD" id="cd00054">
    <property type="entry name" value="EGF_CA"/>
    <property type="match status" value="1"/>
</dbReference>
<comment type="caution">
    <text evidence="6">Lacks conserved residue(s) required for the propagation of feature annotation.</text>
</comment>
<keyword evidence="10" id="KW-1185">Reference proteome</keyword>
<reference evidence="9" key="1">
    <citation type="journal article" date="2023" name="Mol. Biol. Evol.">
        <title>Third-Generation Sequencing Reveals the Adaptive Role of the Epigenome in Three Deep-Sea Polychaetes.</title>
        <authorList>
            <person name="Perez M."/>
            <person name="Aroh O."/>
            <person name="Sun Y."/>
            <person name="Lan Y."/>
            <person name="Juniper S.K."/>
            <person name="Young C.R."/>
            <person name="Angers B."/>
            <person name="Qian P.Y."/>
        </authorList>
    </citation>
    <scope>NUCLEOTIDE SEQUENCE</scope>
    <source>
        <strain evidence="9">P08H-3</strain>
    </source>
</reference>
<dbReference type="Proteomes" id="UP001208570">
    <property type="component" value="Unassembled WGS sequence"/>
</dbReference>
<dbReference type="SUPFAM" id="SSF53300">
    <property type="entry name" value="vWA-like"/>
    <property type="match status" value="10"/>
</dbReference>
<evidence type="ECO:0000313" key="9">
    <source>
        <dbReference type="EMBL" id="KAK2162420.1"/>
    </source>
</evidence>
<feature type="domain" description="VWFA" evidence="8">
    <location>
        <begin position="102"/>
        <end position="382"/>
    </location>
</feature>
<feature type="domain" description="VWFA" evidence="8">
    <location>
        <begin position="1"/>
        <end position="96"/>
    </location>
</feature>
<evidence type="ECO:0000256" key="1">
    <source>
        <dbReference type="ARBA" id="ARBA00022536"/>
    </source>
</evidence>
<dbReference type="PROSITE" id="PS50234">
    <property type="entry name" value="VWFA"/>
    <property type="match status" value="7"/>
</dbReference>
<proteinExistence type="predicted"/>
<dbReference type="Gene3D" id="2.10.25.10">
    <property type="entry name" value="Laminin"/>
    <property type="match status" value="1"/>
</dbReference>
<dbReference type="SMART" id="SM00179">
    <property type="entry name" value="EGF_CA"/>
    <property type="match status" value="1"/>
</dbReference>
<feature type="domain" description="VWFA" evidence="8">
    <location>
        <begin position="1005"/>
        <end position="1252"/>
    </location>
</feature>
<dbReference type="SUPFAM" id="SSF57196">
    <property type="entry name" value="EGF/Laminin"/>
    <property type="match status" value="1"/>
</dbReference>
<dbReference type="EMBL" id="JAODUP010000099">
    <property type="protein sequence ID" value="KAK2162420.1"/>
    <property type="molecule type" value="Genomic_DNA"/>
</dbReference>
<dbReference type="SMART" id="SM00181">
    <property type="entry name" value="EGF"/>
    <property type="match status" value="1"/>
</dbReference>
<dbReference type="PROSITE" id="PS00022">
    <property type="entry name" value="EGF_1"/>
    <property type="match status" value="1"/>
</dbReference>
<evidence type="ECO:0000259" key="8">
    <source>
        <dbReference type="PROSITE" id="PS50234"/>
    </source>
</evidence>
<evidence type="ECO:0000256" key="3">
    <source>
        <dbReference type="ARBA" id="ARBA00022737"/>
    </source>
</evidence>
<dbReference type="InterPro" id="IPR036465">
    <property type="entry name" value="vWFA_dom_sf"/>
</dbReference>
<evidence type="ECO:0000256" key="5">
    <source>
        <dbReference type="ARBA" id="ARBA00023180"/>
    </source>
</evidence>
<dbReference type="PROSITE" id="PS50026">
    <property type="entry name" value="EGF_3"/>
    <property type="match status" value="1"/>
</dbReference>
<dbReference type="GO" id="GO:0005509">
    <property type="term" value="F:calcium ion binding"/>
    <property type="evidence" value="ECO:0007669"/>
    <property type="project" value="InterPro"/>
</dbReference>
<feature type="disulfide bond" evidence="6">
    <location>
        <begin position="1281"/>
        <end position="1290"/>
    </location>
</feature>
<dbReference type="CDD" id="cd00198">
    <property type="entry name" value="vWFA"/>
    <property type="match status" value="3"/>
</dbReference>
<keyword evidence="5" id="KW-0325">Glycoprotein</keyword>
<dbReference type="InterPro" id="IPR001881">
    <property type="entry name" value="EGF-like_Ca-bd_dom"/>
</dbReference>
<feature type="domain" description="EGF-like" evidence="7">
    <location>
        <begin position="1255"/>
        <end position="1291"/>
    </location>
</feature>